<dbReference type="InterPro" id="IPR036444">
    <property type="entry name" value="PLipase_A2_dom_sf"/>
</dbReference>
<sequence>MFLVMPLRRRFWQLAVLAFLAALLTACFPATVKPDALAPENLARVQALAWGDVAEYEAQYARYAAGTDPLPGADWYRNGCAHHLTLGFSRDFTPACHQHDFGYRNLRLHAETRTAEHRRFTDEVFLRHMRAACQGLEARQQPACERSAQWHYRITRMFGGLYFTARR</sequence>
<dbReference type="EMBL" id="FNZA01000007">
    <property type="protein sequence ID" value="SEJ38299.1"/>
    <property type="molecule type" value="Genomic_DNA"/>
</dbReference>
<protein>
    <submittedName>
        <fullName evidence="2">Phospholipase A2</fullName>
    </submittedName>
</protein>
<dbReference type="GO" id="GO:0050482">
    <property type="term" value="P:arachidonate secretion"/>
    <property type="evidence" value="ECO:0007669"/>
    <property type="project" value="InterPro"/>
</dbReference>
<organism evidence="2 3">
    <name type="scientific">Deinococcus reticulitermitis</name>
    <dbReference type="NCBI Taxonomy" id="856736"/>
    <lineage>
        <taxon>Bacteria</taxon>
        <taxon>Thermotogati</taxon>
        <taxon>Deinococcota</taxon>
        <taxon>Deinococci</taxon>
        <taxon>Deinococcales</taxon>
        <taxon>Deinococcaceae</taxon>
        <taxon>Deinococcus</taxon>
    </lineage>
</organism>
<dbReference type="Proteomes" id="UP000199223">
    <property type="component" value="Unassembled WGS sequence"/>
</dbReference>
<reference evidence="3" key="1">
    <citation type="submission" date="2016-10" db="EMBL/GenBank/DDBJ databases">
        <authorList>
            <person name="Varghese N."/>
            <person name="Submissions S."/>
        </authorList>
    </citation>
    <scope>NUCLEOTIDE SEQUENCE [LARGE SCALE GENOMIC DNA]</scope>
    <source>
        <strain evidence="3">CGMCC 1.10218</strain>
    </source>
</reference>
<evidence type="ECO:0000256" key="1">
    <source>
        <dbReference type="SAM" id="SignalP"/>
    </source>
</evidence>
<dbReference type="Pfam" id="PF09056">
    <property type="entry name" value="Phospholip_A2_3"/>
    <property type="match status" value="1"/>
</dbReference>
<evidence type="ECO:0000313" key="2">
    <source>
        <dbReference type="EMBL" id="SEJ38299.1"/>
    </source>
</evidence>
<dbReference type="STRING" id="856736.SAMN04488058_10745"/>
<evidence type="ECO:0000313" key="3">
    <source>
        <dbReference type="Proteomes" id="UP000199223"/>
    </source>
</evidence>
<dbReference type="RefSeq" id="WP_177183136.1">
    <property type="nucleotide sequence ID" value="NZ_FNZA01000007.1"/>
</dbReference>
<dbReference type="GO" id="GO:0004623">
    <property type="term" value="F:phospholipase A2 activity"/>
    <property type="evidence" value="ECO:0007669"/>
    <property type="project" value="InterPro"/>
</dbReference>
<dbReference type="SUPFAM" id="SSF48619">
    <property type="entry name" value="Phospholipase A2, PLA2"/>
    <property type="match status" value="1"/>
</dbReference>
<dbReference type="AlphaFoldDB" id="A0A1H6YAM4"/>
<name>A0A1H6YAM4_9DEIO</name>
<dbReference type="Gene3D" id="1.20.90.10">
    <property type="entry name" value="Phospholipase A2 domain"/>
    <property type="match status" value="1"/>
</dbReference>
<dbReference type="InterPro" id="IPR015141">
    <property type="entry name" value="PLipase_A2_prok/fun"/>
</dbReference>
<proteinExistence type="predicted"/>
<keyword evidence="1" id="KW-0732">Signal</keyword>
<feature type="chain" id="PRO_5011656957" evidence="1">
    <location>
        <begin position="33"/>
        <end position="167"/>
    </location>
</feature>
<gene>
    <name evidence="2" type="ORF">SAMN04488058_10745</name>
</gene>
<feature type="signal peptide" evidence="1">
    <location>
        <begin position="1"/>
        <end position="32"/>
    </location>
</feature>
<keyword evidence="3" id="KW-1185">Reference proteome</keyword>
<accession>A0A1H6YAM4</accession>
<dbReference type="GO" id="GO:0006644">
    <property type="term" value="P:phospholipid metabolic process"/>
    <property type="evidence" value="ECO:0007669"/>
    <property type="project" value="InterPro"/>
</dbReference>